<proteinExistence type="predicted"/>
<dbReference type="AlphaFoldDB" id="A0A251VFX5"/>
<keyword evidence="2" id="KW-1185">Reference proteome</keyword>
<accession>A0A251VFX5</accession>
<gene>
    <name evidence="1" type="ORF">HannXRQ_Chr02g0036401</name>
</gene>
<dbReference type="InParanoid" id="A0A251VFX5"/>
<name>A0A251VFX5_HELAN</name>
<reference evidence="2" key="1">
    <citation type="journal article" date="2017" name="Nature">
        <title>The sunflower genome provides insights into oil metabolism, flowering and Asterid evolution.</title>
        <authorList>
            <person name="Badouin H."/>
            <person name="Gouzy J."/>
            <person name="Grassa C.J."/>
            <person name="Murat F."/>
            <person name="Staton S.E."/>
            <person name="Cottret L."/>
            <person name="Lelandais-Briere C."/>
            <person name="Owens G.L."/>
            <person name="Carrere S."/>
            <person name="Mayjonade B."/>
            <person name="Legrand L."/>
            <person name="Gill N."/>
            <person name="Kane N.C."/>
            <person name="Bowers J.E."/>
            <person name="Hubner S."/>
            <person name="Bellec A."/>
            <person name="Berard A."/>
            <person name="Berges H."/>
            <person name="Blanchet N."/>
            <person name="Boniface M.C."/>
            <person name="Brunel D."/>
            <person name="Catrice O."/>
            <person name="Chaidir N."/>
            <person name="Claudel C."/>
            <person name="Donnadieu C."/>
            <person name="Faraut T."/>
            <person name="Fievet G."/>
            <person name="Helmstetter N."/>
            <person name="King M."/>
            <person name="Knapp S.J."/>
            <person name="Lai Z."/>
            <person name="Le Paslier M.C."/>
            <person name="Lippi Y."/>
            <person name="Lorenzon L."/>
            <person name="Mandel J.R."/>
            <person name="Marage G."/>
            <person name="Marchand G."/>
            <person name="Marquand E."/>
            <person name="Bret-Mestries E."/>
            <person name="Morien E."/>
            <person name="Nambeesan S."/>
            <person name="Nguyen T."/>
            <person name="Pegot-Espagnet P."/>
            <person name="Pouilly N."/>
            <person name="Raftis F."/>
            <person name="Sallet E."/>
            <person name="Schiex T."/>
            <person name="Thomas J."/>
            <person name="Vandecasteele C."/>
            <person name="Vares D."/>
            <person name="Vear F."/>
            <person name="Vautrin S."/>
            <person name="Crespi M."/>
            <person name="Mangin B."/>
            <person name="Burke J.M."/>
            <person name="Salse J."/>
            <person name="Munos S."/>
            <person name="Vincourt P."/>
            <person name="Rieseberg L.H."/>
            <person name="Langlade N.B."/>
        </authorList>
    </citation>
    <scope>NUCLEOTIDE SEQUENCE [LARGE SCALE GENOMIC DNA]</scope>
    <source>
        <strain evidence="2">cv. SF193</strain>
    </source>
</reference>
<evidence type="ECO:0000313" key="1">
    <source>
        <dbReference type="EMBL" id="OTG33591.1"/>
    </source>
</evidence>
<protein>
    <submittedName>
        <fullName evidence="1">Uncharacterized protein</fullName>
    </submittedName>
</protein>
<dbReference type="EMBL" id="CM007891">
    <property type="protein sequence ID" value="OTG33591.1"/>
    <property type="molecule type" value="Genomic_DNA"/>
</dbReference>
<organism evidence="1 2">
    <name type="scientific">Helianthus annuus</name>
    <name type="common">Common sunflower</name>
    <dbReference type="NCBI Taxonomy" id="4232"/>
    <lineage>
        <taxon>Eukaryota</taxon>
        <taxon>Viridiplantae</taxon>
        <taxon>Streptophyta</taxon>
        <taxon>Embryophyta</taxon>
        <taxon>Tracheophyta</taxon>
        <taxon>Spermatophyta</taxon>
        <taxon>Magnoliopsida</taxon>
        <taxon>eudicotyledons</taxon>
        <taxon>Gunneridae</taxon>
        <taxon>Pentapetalae</taxon>
        <taxon>asterids</taxon>
        <taxon>campanulids</taxon>
        <taxon>Asterales</taxon>
        <taxon>Asteraceae</taxon>
        <taxon>Asteroideae</taxon>
        <taxon>Heliantheae alliance</taxon>
        <taxon>Heliantheae</taxon>
        <taxon>Helianthus</taxon>
    </lineage>
</organism>
<dbReference type="Proteomes" id="UP000215914">
    <property type="component" value="Chromosome 2"/>
</dbReference>
<sequence length="83" mass="9683">MIQCIKLFNTHIHLFCPTFLIETRHQSLFTIISLHLIGFSLFVSPTLVKKKTVTIITIPDVFSHLFLGKHQHQIHQIHPLLFL</sequence>
<evidence type="ECO:0000313" key="2">
    <source>
        <dbReference type="Proteomes" id="UP000215914"/>
    </source>
</evidence>